<gene>
    <name evidence="3" type="ORF">ACFQ1S_45645</name>
</gene>
<dbReference type="SMART" id="SM00271">
    <property type="entry name" value="DnaJ"/>
    <property type="match status" value="1"/>
</dbReference>
<comment type="caution">
    <text evidence="3">The sequence shown here is derived from an EMBL/GenBank/DDBJ whole genome shotgun (WGS) entry which is preliminary data.</text>
</comment>
<organism evidence="3 4">
    <name type="scientific">Kibdelosporangium lantanae</name>
    <dbReference type="NCBI Taxonomy" id="1497396"/>
    <lineage>
        <taxon>Bacteria</taxon>
        <taxon>Bacillati</taxon>
        <taxon>Actinomycetota</taxon>
        <taxon>Actinomycetes</taxon>
        <taxon>Pseudonocardiales</taxon>
        <taxon>Pseudonocardiaceae</taxon>
        <taxon>Kibdelosporangium</taxon>
    </lineage>
</organism>
<evidence type="ECO:0000313" key="3">
    <source>
        <dbReference type="EMBL" id="MFD1052357.1"/>
    </source>
</evidence>
<evidence type="ECO:0000256" key="1">
    <source>
        <dbReference type="ARBA" id="ARBA00023186"/>
    </source>
</evidence>
<dbReference type="Proteomes" id="UP001597045">
    <property type="component" value="Unassembled WGS sequence"/>
</dbReference>
<keyword evidence="4" id="KW-1185">Reference proteome</keyword>
<reference evidence="4" key="1">
    <citation type="journal article" date="2019" name="Int. J. Syst. Evol. Microbiol.">
        <title>The Global Catalogue of Microorganisms (GCM) 10K type strain sequencing project: providing services to taxonomists for standard genome sequencing and annotation.</title>
        <authorList>
            <consortium name="The Broad Institute Genomics Platform"/>
            <consortium name="The Broad Institute Genome Sequencing Center for Infectious Disease"/>
            <person name="Wu L."/>
            <person name="Ma J."/>
        </authorList>
    </citation>
    <scope>NUCLEOTIDE SEQUENCE [LARGE SCALE GENOMIC DNA]</scope>
    <source>
        <strain evidence="4">JCM 31486</strain>
    </source>
</reference>
<dbReference type="PANTHER" id="PTHR43096">
    <property type="entry name" value="DNAJ HOMOLOG 1, MITOCHONDRIAL-RELATED"/>
    <property type="match status" value="1"/>
</dbReference>
<feature type="non-terminal residue" evidence="3">
    <location>
        <position position="41"/>
    </location>
</feature>
<evidence type="ECO:0000313" key="4">
    <source>
        <dbReference type="Proteomes" id="UP001597045"/>
    </source>
</evidence>
<dbReference type="EMBL" id="JBHTIS010004351">
    <property type="protein sequence ID" value="MFD1052357.1"/>
    <property type="molecule type" value="Genomic_DNA"/>
</dbReference>
<dbReference type="CDD" id="cd06257">
    <property type="entry name" value="DnaJ"/>
    <property type="match status" value="1"/>
</dbReference>
<dbReference type="PROSITE" id="PS50076">
    <property type="entry name" value="DNAJ_2"/>
    <property type="match status" value="1"/>
</dbReference>
<dbReference type="PANTHER" id="PTHR43096:SF52">
    <property type="entry name" value="DNAJ HOMOLOG 1, MITOCHONDRIAL-RELATED"/>
    <property type="match status" value="1"/>
</dbReference>
<dbReference type="Pfam" id="PF00226">
    <property type="entry name" value="DnaJ"/>
    <property type="match status" value="1"/>
</dbReference>
<sequence>MRVAERDFYTALGVARDASQEEIQRAYRALARKHHPDVSDD</sequence>
<feature type="domain" description="J" evidence="2">
    <location>
        <begin position="7"/>
        <end position="41"/>
    </location>
</feature>
<dbReference type="PRINTS" id="PR00625">
    <property type="entry name" value="JDOMAIN"/>
</dbReference>
<dbReference type="SUPFAM" id="SSF46565">
    <property type="entry name" value="Chaperone J-domain"/>
    <property type="match status" value="1"/>
</dbReference>
<keyword evidence="1" id="KW-0143">Chaperone</keyword>
<accession>A0ABW3MQS9</accession>
<dbReference type="Gene3D" id="1.10.287.110">
    <property type="entry name" value="DnaJ domain"/>
    <property type="match status" value="1"/>
</dbReference>
<dbReference type="InterPro" id="IPR036869">
    <property type="entry name" value="J_dom_sf"/>
</dbReference>
<dbReference type="InterPro" id="IPR001623">
    <property type="entry name" value="DnaJ_domain"/>
</dbReference>
<protein>
    <submittedName>
        <fullName evidence="3">DnaJ domain-containing protein</fullName>
    </submittedName>
</protein>
<proteinExistence type="predicted"/>
<evidence type="ECO:0000259" key="2">
    <source>
        <dbReference type="PROSITE" id="PS50076"/>
    </source>
</evidence>
<name>A0ABW3MQS9_9PSEU</name>